<evidence type="ECO:0000256" key="2">
    <source>
        <dbReference type="RuleBase" id="RU003679"/>
    </source>
</evidence>
<dbReference type="AlphaFoldDB" id="A0A5K7SD57"/>
<accession>A0A5K7SD57</accession>
<dbReference type="KEGG" id="anf:AQPE_3683"/>
<protein>
    <submittedName>
        <fullName evidence="5">Beta-galactosidase</fullName>
    </submittedName>
</protein>
<keyword evidence="6" id="KW-1185">Reference proteome</keyword>
<dbReference type="GO" id="GO:0005975">
    <property type="term" value="P:carbohydrate metabolic process"/>
    <property type="evidence" value="ECO:0007669"/>
    <property type="project" value="InterPro"/>
</dbReference>
<dbReference type="EMBL" id="AP018694">
    <property type="protein sequence ID" value="BBE19498.1"/>
    <property type="molecule type" value="Genomic_DNA"/>
</dbReference>
<evidence type="ECO:0000259" key="4">
    <source>
        <dbReference type="Pfam" id="PF01301"/>
    </source>
</evidence>
<dbReference type="Gene3D" id="2.102.20.10">
    <property type="entry name" value="Beta-galactosidase, domain 2"/>
    <property type="match status" value="1"/>
</dbReference>
<dbReference type="Pfam" id="PF01301">
    <property type="entry name" value="Glyco_hydro_35"/>
    <property type="match status" value="1"/>
</dbReference>
<dbReference type="InterPro" id="IPR001944">
    <property type="entry name" value="Glycoside_Hdrlase_35"/>
</dbReference>
<feature type="chain" id="PRO_5024342026" evidence="3">
    <location>
        <begin position="21"/>
        <end position="820"/>
    </location>
</feature>
<dbReference type="PANTHER" id="PTHR23421">
    <property type="entry name" value="BETA-GALACTOSIDASE RELATED"/>
    <property type="match status" value="1"/>
</dbReference>
<sequence length="820" mass="91847">MKSRFKYLIASTLIISLAFGFQNTLGQTLKKYEINAEVAPVKIYSDHLKMGGSNPKGETILVNNYFLSKSGNPFIPITGEFHFSRYPNQYWEESIQKMKAGGINIIATYVFWNIHEEHEGKFRWDGDRDLKKFIALCAKNDMYVFVRVGPFCHGEIRNGGLPDWLLGRPLMIRSNDPAYLSYVEKLYDEIGTQLKGTYFKDGGSVIGIQLENEYQHSAAPWGLTYAGQPHDWTAAESDLSLTQAGVGVSETKNPYADLGNDHMKILKSLALKAGMDVPLYTATGWGNAAIVTNESIPVTAAYAYPFWTAHKDISPFFLYKDMHCDPDYAPVRYQPEDYPAFPAELGTGIMTVYSRRPIVEQKSFDAMMNRCLGSGANGLGYYMYHSGSTPRGDRYYFSDEAYGLPKISYDFQAPIGEFGQVREGFQRLKLINRFAQEFGDLLAPMTTVLPENAPILKPENVTDLRYAVRIKDNSGFLFVNNFQDDLKTTDKPDIQIAIKTGGDVVTIPEASGFTMKEGENVIFPFHLAINGADLIYATAQLYTKSDDGKMPYYVFVSQDGSNAEFSFAKSNGLSIKKSPGISLDQNEKRILVKCSKGTSEFTANVKGRQTKILVIEKSLALQSYLVTIKGQKSLMFSDAVILQENDMISALSAGRNAFTIHVYPKFLGKLNAENAAVLASVNNSLMSEFNISVPEFKLEPTVRQIGERKTVVTLPPSLNGLNDLFLNIDYTGDTGMGFLDGELVTDEFWKGTLWQIGLKKFYPNAASKEMVFYFRPVNEGASYLDDISPKDRPDFSKLKQVLNIRKISFTPEYKVNLQFE</sequence>
<reference evidence="5" key="1">
    <citation type="journal article" date="2020" name="Int. J. Syst. Evol. Microbiol.">
        <title>Aquipluma nitroreducens gen. nov. sp. nov., a novel facultatively anaerobic bacterium isolated from a freshwater lake.</title>
        <authorList>
            <person name="Watanabe M."/>
            <person name="Kojima H."/>
            <person name="Fukui M."/>
        </authorList>
    </citation>
    <scope>NUCLEOTIDE SEQUENCE</scope>
    <source>
        <strain evidence="5">MeG22</strain>
    </source>
</reference>
<evidence type="ECO:0000256" key="3">
    <source>
        <dbReference type="SAM" id="SignalP"/>
    </source>
</evidence>
<evidence type="ECO:0000313" key="6">
    <source>
        <dbReference type="Proteomes" id="UP001193389"/>
    </source>
</evidence>
<dbReference type="InterPro" id="IPR037110">
    <property type="entry name" value="Betagal_dom2_sf"/>
</dbReference>
<dbReference type="Proteomes" id="UP001193389">
    <property type="component" value="Chromosome"/>
</dbReference>
<feature type="signal peptide" evidence="3">
    <location>
        <begin position="1"/>
        <end position="20"/>
    </location>
</feature>
<dbReference type="InterPro" id="IPR031330">
    <property type="entry name" value="Gly_Hdrlase_35_cat"/>
</dbReference>
<dbReference type="Gene3D" id="3.20.20.80">
    <property type="entry name" value="Glycosidases"/>
    <property type="match status" value="1"/>
</dbReference>
<gene>
    <name evidence="5" type="ORF">AQPE_3683</name>
</gene>
<evidence type="ECO:0000256" key="1">
    <source>
        <dbReference type="ARBA" id="ARBA00009809"/>
    </source>
</evidence>
<dbReference type="GO" id="GO:0004553">
    <property type="term" value="F:hydrolase activity, hydrolyzing O-glycosyl compounds"/>
    <property type="evidence" value="ECO:0007669"/>
    <property type="project" value="InterPro"/>
</dbReference>
<dbReference type="InterPro" id="IPR017853">
    <property type="entry name" value="GH"/>
</dbReference>
<proteinExistence type="inferred from homology"/>
<dbReference type="RefSeq" id="WP_318347736.1">
    <property type="nucleotide sequence ID" value="NZ_AP018694.1"/>
</dbReference>
<evidence type="ECO:0000313" key="5">
    <source>
        <dbReference type="EMBL" id="BBE19498.1"/>
    </source>
</evidence>
<organism evidence="5 6">
    <name type="scientific">Aquipluma nitroreducens</name>
    <dbReference type="NCBI Taxonomy" id="2010828"/>
    <lineage>
        <taxon>Bacteria</taxon>
        <taxon>Pseudomonadati</taxon>
        <taxon>Bacteroidota</taxon>
        <taxon>Bacteroidia</taxon>
        <taxon>Marinilabiliales</taxon>
        <taxon>Prolixibacteraceae</taxon>
        <taxon>Aquipluma</taxon>
    </lineage>
</organism>
<dbReference type="SUPFAM" id="SSF51445">
    <property type="entry name" value="(Trans)glycosidases"/>
    <property type="match status" value="1"/>
</dbReference>
<feature type="domain" description="Glycoside hydrolase 35 catalytic" evidence="4">
    <location>
        <begin position="69"/>
        <end position="431"/>
    </location>
</feature>
<name>A0A5K7SD57_9BACT</name>
<comment type="similarity">
    <text evidence="1 2">Belongs to the glycosyl hydrolase 35 family.</text>
</comment>
<keyword evidence="3" id="KW-0732">Signal</keyword>
<dbReference type="PRINTS" id="PR00742">
    <property type="entry name" value="GLHYDRLASE35"/>
</dbReference>